<proteinExistence type="inferred from homology"/>
<feature type="active site" evidence="5">
    <location>
        <position position="271"/>
    </location>
</feature>
<dbReference type="HOGENOM" id="CLU_012847_2_0_1"/>
<dbReference type="RefSeq" id="XP_002555593.1">
    <property type="nucleotide sequence ID" value="XM_002555547.1"/>
</dbReference>
<dbReference type="GO" id="GO:0000379">
    <property type="term" value="P:tRNA-type intron splice site recognition and cleavage"/>
    <property type="evidence" value="ECO:0007669"/>
    <property type="project" value="TreeGrafter"/>
</dbReference>
<dbReference type="SUPFAM" id="SSF53032">
    <property type="entry name" value="tRNA-intron endonuclease catalytic domain-like"/>
    <property type="match status" value="1"/>
</dbReference>
<dbReference type="InterPro" id="IPR011856">
    <property type="entry name" value="tRNA_endonuc-like_dom_sf"/>
</dbReference>
<dbReference type="Pfam" id="PF01974">
    <property type="entry name" value="tRNA_int_endo"/>
    <property type="match status" value="1"/>
</dbReference>
<evidence type="ECO:0000256" key="4">
    <source>
        <dbReference type="PIRNR" id="PIRNR011789"/>
    </source>
</evidence>
<sequence length="351" mass="41133">MPKHVPNAKRYKYPLPIHPLDQLPELKLYNPVSWVYWLYCYTFSTNQLPSKIHAEFTHGKHLTIARPDDMRYLWENGFFGTAQLSRSEPTWRKRTMARLGLSEGSTALEHITEKRRIERLRFKQERSQFEAIKLDMRQRGVAEDHILAEERAFLKSLREKEKVLEEEGEVHLREVDEELFGPNEQLIDIEVLELMPVEGIFLTFALPVLEMNVKTLLANLAGDEPTYADIHELCLKYVAYHHYRSHGWCARSGIKFGCDYLLYRRGPPFQHAEYGVKVLEACKPFDTTLFTGAARVLSGARKPFILCYVELQKPESEVLESWRQGRLDKVFRSYKVGEVSYRRWVPGKNRD</sequence>
<feature type="coiled-coil region" evidence="6">
    <location>
        <begin position="147"/>
        <end position="174"/>
    </location>
</feature>
<dbReference type="FunCoup" id="C5DMZ5">
    <property type="interactions" value="83"/>
</dbReference>
<dbReference type="OrthoDB" id="10249562at2759"/>
<evidence type="ECO:0000256" key="1">
    <source>
        <dbReference type="ARBA" id="ARBA00008078"/>
    </source>
</evidence>
<keyword evidence="3 4" id="KW-0456">Lyase</keyword>
<dbReference type="NCBIfam" id="TIGR00324">
    <property type="entry name" value="endA"/>
    <property type="match status" value="1"/>
</dbReference>
<feature type="active site" evidence="5">
    <location>
        <position position="302"/>
    </location>
</feature>
<evidence type="ECO:0000313" key="8">
    <source>
        <dbReference type="EMBL" id="CAR25156.1"/>
    </source>
</evidence>
<name>C5DMZ5_LACTC</name>
<dbReference type="PANTHER" id="PTHR21227:SF0">
    <property type="entry name" value="TRNA-SPLICING ENDONUCLEASE SUBUNIT SEN2"/>
    <property type="match status" value="1"/>
</dbReference>
<evidence type="ECO:0000256" key="6">
    <source>
        <dbReference type="SAM" id="Coils"/>
    </source>
</evidence>
<evidence type="ECO:0000313" key="9">
    <source>
        <dbReference type="Proteomes" id="UP000002036"/>
    </source>
</evidence>
<gene>
    <name evidence="8" type="ordered locus">KLTH0G12936g</name>
</gene>
<keyword evidence="2 4" id="KW-0819">tRNA processing</keyword>
<dbReference type="EMBL" id="CU928171">
    <property type="protein sequence ID" value="CAR25156.1"/>
    <property type="molecule type" value="Genomic_DNA"/>
</dbReference>
<dbReference type="GeneID" id="8294194"/>
<comment type="function">
    <text evidence="4">Constitutes one of the two catalytic subunit of the tRNA-splicing endonuclease complex, a complex responsible for identification and cleavage of the splice sites in pre-tRNA. It cleaves pre-tRNA at the 5'- and 3'-splice sites to release the intron. The products are an intron and two tRNA half-molecules bearing 2',3'-cyclic phosphate and 5'-OH termini. There are no conserved sequences at the splice sites, but the intron is invariably located at the same site in the gene, placing the splice sites an invariant distance from the constant structural features of the tRNA body.</text>
</comment>
<evidence type="ECO:0000256" key="2">
    <source>
        <dbReference type="ARBA" id="ARBA00022694"/>
    </source>
</evidence>
<dbReference type="InterPro" id="IPR006677">
    <property type="entry name" value="tRNA_intron_Endonuc_cat-like"/>
</dbReference>
<dbReference type="Gene3D" id="3.40.1350.10">
    <property type="match status" value="1"/>
</dbReference>
<dbReference type="CDD" id="cd22363">
    <property type="entry name" value="tRNA-intron_lyase_C"/>
    <property type="match status" value="1"/>
</dbReference>
<organism evidence="8 9">
    <name type="scientific">Lachancea thermotolerans (strain ATCC 56472 / CBS 6340 / NRRL Y-8284)</name>
    <name type="common">Yeast</name>
    <name type="synonym">Kluyveromyces thermotolerans</name>
    <dbReference type="NCBI Taxonomy" id="559295"/>
    <lineage>
        <taxon>Eukaryota</taxon>
        <taxon>Fungi</taxon>
        <taxon>Dikarya</taxon>
        <taxon>Ascomycota</taxon>
        <taxon>Saccharomycotina</taxon>
        <taxon>Saccharomycetes</taxon>
        <taxon>Saccharomycetales</taxon>
        <taxon>Saccharomycetaceae</taxon>
        <taxon>Lachancea</taxon>
    </lineage>
</organism>
<dbReference type="GO" id="GO:0000214">
    <property type="term" value="C:tRNA-intron endonuclease complex"/>
    <property type="evidence" value="ECO:0007669"/>
    <property type="project" value="UniProtKB-UniRule"/>
</dbReference>
<evidence type="ECO:0000256" key="5">
    <source>
        <dbReference type="PIRSR" id="PIRSR011789-1"/>
    </source>
</evidence>
<protein>
    <recommendedName>
        <fullName evidence="4">tRNA-splicing endonuclease subunit Sen2</fullName>
        <ecNumber evidence="4">4.6.1.16</ecNumber>
    </recommendedName>
</protein>
<feature type="domain" description="tRNA intron endonuclease catalytic" evidence="7">
    <location>
        <begin position="234"/>
        <end position="310"/>
    </location>
</feature>
<keyword evidence="9" id="KW-1185">Reference proteome</keyword>
<dbReference type="AlphaFoldDB" id="C5DMZ5"/>
<evidence type="ECO:0000259" key="7">
    <source>
        <dbReference type="Pfam" id="PF01974"/>
    </source>
</evidence>
<comment type="similarity">
    <text evidence="1 4">Belongs to the tRNA-intron endonuclease family.</text>
</comment>
<accession>C5DMZ5</accession>
<feature type="active site" evidence="5">
    <location>
        <position position="263"/>
    </location>
</feature>
<dbReference type="GO" id="GO:0005737">
    <property type="term" value="C:cytoplasm"/>
    <property type="evidence" value="ECO:0007669"/>
    <property type="project" value="TreeGrafter"/>
</dbReference>
<dbReference type="InterPro" id="IPR036167">
    <property type="entry name" value="tRNA_intron_Endo_cat-like_sf"/>
</dbReference>
<keyword evidence="6" id="KW-0175">Coiled coil</keyword>
<dbReference type="EC" id="4.6.1.16" evidence="4"/>
<dbReference type="OMA" id="YSHPYWK"/>
<dbReference type="KEGG" id="lth:KLTH0G12936g"/>
<dbReference type="InParanoid" id="C5DMZ5"/>
<dbReference type="InterPro" id="IPR016589">
    <property type="entry name" value="tRNA_splic_SEN2"/>
</dbReference>
<dbReference type="GO" id="GO:0000213">
    <property type="term" value="F:tRNA-intron lyase activity"/>
    <property type="evidence" value="ECO:0007669"/>
    <property type="project" value="UniProtKB-UniRule"/>
</dbReference>
<dbReference type="PANTHER" id="PTHR21227">
    <property type="entry name" value="TRNA-SPLICING ENDONUCLEASE SUBUNIT SEN2"/>
    <property type="match status" value="1"/>
</dbReference>
<evidence type="ECO:0000256" key="3">
    <source>
        <dbReference type="ARBA" id="ARBA00023239"/>
    </source>
</evidence>
<dbReference type="InterPro" id="IPR006676">
    <property type="entry name" value="tRNA_splic"/>
</dbReference>
<dbReference type="PIRSF" id="PIRSF011789">
    <property type="entry name" value="tRNA_splic_SEN2"/>
    <property type="match status" value="1"/>
</dbReference>
<dbReference type="eggNOG" id="KOG4685">
    <property type="taxonomic scope" value="Eukaryota"/>
</dbReference>
<reference evidence="8 9" key="1">
    <citation type="journal article" date="2009" name="Genome Res.">
        <title>Comparative genomics of protoploid Saccharomycetaceae.</title>
        <authorList>
            <consortium name="The Genolevures Consortium"/>
            <person name="Souciet J.-L."/>
            <person name="Dujon B."/>
            <person name="Gaillardin C."/>
            <person name="Johnston M."/>
            <person name="Baret P.V."/>
            <person name="Cliften P."/>
            <person name="Sherman D.J."/>
            <person name="Weissenbach J."/>
            <person name="Westhof E."/>
            <person name="Wincker P."/>
            <person name="Jubin C."/>
            <person name="Poulain J."/>
            <person name="Barbe V."/>
            <person name="Segurens B."/>
            <person name="Artiguenave F."/>
            <person name="Anthouard V."/>
            <person name="Vacherie B."/>
            <person name="Val M.-E."/>
            <person name="Fulton R.S."/>
            <person name="Minx P."/>
            <person name="Wilson R."/>
            <person name="Durrens P."/>
            <person name="Jean G."/>
            <person name="Marck C."/>
            <person name="Martin T."/>
            <person name="Nikolski M."/>
            <person name="Rolland T."/>
            <person name="Seret M.-L."/>
            <person name="Casaregola S."/>
            <person name="Despons L."/>
            <person name="Fairhead C."/>
            <person name="Fischer G."/>
            <person name="Lafontaine I."/>
            <person name="Leh V."/>
            <person name="Lemaire M."/>
            <person name="de Montigny J."/>
            <person name="Neuveglise C."/>
            <person name="Thierry A."/>
            <person name="Blanc-Lenfle I."/>
            <person name="Bleykasten C."/>
            <person name="Diffels J."/>
            <person name="Fritsch E."/>
            <person name="Frangeul L."/>
            <person name="Goeffon A."/>
            <person name="Jauniaux N."/>
            <person name="Kachouri-Lafond R."/>
            <person name="Payen C."/>
            <person name="Potier S."/>
            <person name="Pribylova L."/>
            <person name="Ozanne C."/>
            <person name="Richard G.-F."/>
            <person name="Sacerdot C."/>
            <person name="Straub M.-L."/>
            <person name="Talla E."/>
        </authorList>
    </citation>
    <scope>NUCLEOTIDE SEQUENCE [LARGE SCALE GENOMIC DNA]</scope>
    <source>
        <strain evidence="9">ATCC 56472 / CBS 6340 / NRRL Y-8284</strain>
    </source>
</reference>
<dbReference type="STRING" id="559295.C5DMZ5"/>
<dbReference type="GO" id="GO:0003676">
    <property type="term" value="F:nucleic acid binding"/>
    <property type="evidence" value="ECO:0007669"/>
    <property type="project" value="InterPro"/>
</dbReference>
<dbReference type="Proteomes" id="UP000002036">
    <property type="component" value="Chromosome G"/>
</dbReference>